<dbReference type="Gene3D" id="3.30.110.170">
    <property type="entry name" value="Protein of unknown function (DUF541), domain 1"/>
    <property type="match status" value="1"/>
</dbReference>
<proteinExistence type="predicted"/>
<dbReference type="RefSeq" id="WP_161025725.1">
    <property type="nucleotide sequence ID" value="NZ_WWCJ01000007.1"/>
</dbReference>
<dbReference type="Proteomes" id="UP000448575">
    <property type="component" value="Unassembled WGS sequence"/>
</dbReference>
<comment type="caution">
    <text evidence="2">The sequence shown here is derived from an EMBL/GenBank/DDBJ whole genome shotgun (WGS) entry which is preliminary data.</text>
</comment>
<evidence type="ECO:0000256" key="1">
    <source>
        <dbReference type="SAM" id="SignalP"/>
    </source>
</evidence>
<dbReference type="PANTHER" id="PTHR34387:SF2">
    <property type="entry name" value="SLR1258 PROTEIN"/>
    <property type="match status" value="1"/>
</dbReference>
<protein>
    <submittedName>
        <fullName evidence="2">DUF541 domain-containing protein</fullName>
    </submittedName>
</protein>
<dbReference type="Pfam" id="PF04402">
    <property type="entry name" value="SIMPL"/>
    <property type="match status" value="1"/>
</dbReference>
<dbReference type="InterPro" id="IPR052022">
    <property type="entry name" value="26kDa_periplasmic_antigen"/>
</dbReference>
<dbReference type="Gene3D" id="3.30.70.2970">
    <property type="entry name" value="Protein of unknown function (DUF541), domain 2"/>
    <property type="match status" value="1"/>
</dbReference>
<accession>A0A6N9HGL7</accession>
<sequence length="240" mass="25384">MKLNRIIPALALCAASATCSAQAAAPGLPAHPFVSTSGKAQLWMRPDIGELKFEAGAQNASVETAAAALQETSASIMQLMAEHGVQPEDIEAHELDKKSVPVSGREQPDYSMGRLFNVRIRDLAQWPELMAKLVAMDHITNINSHFDRTDGDDLNTQLMAAAADDARGKATSLAKAFGRKLGPVVAIARGPLDKIGAPFIQQQPGKETRGIAGPAAGSGKYAIPDSIPYSQTVSAIFVLK</sequence>
<feature type="signal peptide" evidence="1">
    <location>
        <begin position="1"/>
        <end position="23"/>
    </location>
</feature>
<dbReference type="PANTHER" id="PTHR34387">
    <property type="entry name" value="SLR1258 PROTEIN"/>
    <property type="match status" value="1"/>
</dbReference>
<reference evidence="2 3" key="1">
    <citation type="submission" date="2019-12" db="EMBL/GenBank/DDBJ databases">
        <title>Novel species isolated from a subtropical stream in China.</title>
        <authorList>
            <person name="Lu H."/>
        </authorList>
    </citation>
    <scope>NUCLEOTIDE SEQUENCE [LARGE SCALE GENOMIC DNA]</scope>
    <source>
        <strain evidence="2 3">DS3</strain>
    </source>
</reference>
<dbReference type="InterPro" id="IPR007497">
    <property type="entry name" value="SIMPL/DUF541"/>
</dbReference>
<organism evidence="2 3">
    <name type="scientific">Pseudoduganella guangdongensis</name>
    <dbReference type="NCBI Taxonomy" id="2692179"/>
    <lineage>
        <taxon>Bacteria</taxon>
        <taxon>Pseudomonadati</taxon>
        <taxon>Pseudomonadota</taxon>
        <taxon>Betaproteobacteria</taxon>
        <taxon>Burkholderiales</taxon>
        <taxon>Oxalobacteraceae</taxon>
        <taxon>Telluria group</taxon>
        <taxon>Pseudoduganella</taxon>
    </lineage>
</organism>
<evidence type="ECO:0000313" key="3">
    <source>
        <dbReference type="Proteomes" id="UP000448575"/>
    </source>
</evidence>
<dbReference type="GO" id="GO:0006974">
    <property type="term" value="P:DNA damage response"/>
    <property type="evidence" value="ECO:0007669"/>
    <property type="project" value="TreeGrafter"/>
</dbReference>
<dbReference type="EMBL" id="WWCJ01000007">
    <property type="protein sequence ID" value="MYN02728.1"/>
    <property type="molecule type" value="Genomic_DNA"/>
</dbReference>
<keyword evidence="3" id="KW-1185">Reference proteome</keyword>
<feature type="chain" id="PRO_5026983014" evidence="1">
    <location>
        <begin position="24"/>
        <end position="240"/>
    </location>
</feature>
<gene>
    <name evidence="2" type="ORF">GTP41_11525</name>
</gene>
<keyword evidence="1" id="KW-0732">Signal</keyword>
<dbReference type="AlphaFoldDB" id="A0A6N9HGL7"/>
<evidence type="ECO:0000313" key="2">
    <source>
        <dbReference type="EMBL" id="MYN02728.1"/>
    </source>
</evidence>
<name>A0A6N9HGL7_9BURK</name>